<dbReference type="EMBL" id="JAACJL010000001">
    <property type="protein sequence ID" value="KAF4623873.1"/>
    <property type="molecule type" value="Genomic_DNA"/>
</dbReference>
<dbReference type="Proteomes" id="UP000521872">
    <property type="component" value="Unassembled WGS sequence"/>
</dbReference>
<comment type="caution">
    <text evidence="2">The sequence shown here is derived from an EMBL/GenBank/DDBJ whole genome shotgun (WGS) entry which is preliminary data.</text>
</comment>
<dbReference type="GO" id="GO:0005741">
    <property type="term" value="C:mitochondrial outer membrane"/>
    <property type="evidence" value="ECO:0007669"/>
    <property type="project" value="TreeGrafter"/>
</dbReference>
<evidence type="ECO:0008006" key="4">
    <source>
        <dbReference type="Google" id="ProtNLM"/>
    </source>
</evidence>
<proteinExistence type="predicted"/>
<dbReference type="Pfam" id="PF10300">
    <property type="entry name" value="Iml2-TPR_39"/>
    <property type="match status" value="1"/>
</dbReference>
<evidence type="ECO:0000313" key="3">
    <source>
        <dbReference type="Proteomes" id="UP000521872"/>
    </source>
</evidence>
<evidence type="ECO:0000256" key="1">
    <source>
        <dbReference type="SAM" id="MobiDB-lite"/>
    </source>
</evidence>
<feature type="region of interest" description="Disordered" evidence="1">
    <location>
        <begin position="1"/>
        <end position="60"/>
    </location>
</feature>
<feature type="compositionally biased region" description="Low complexity" evidence="1">
    <location>
        <begin position="1"/>
        <end position="30"/>
    </location>
</feature>
<organism evidence="2 3">
    <name type="scientific">Agrocybe pediades</name>
    <dbReference type="NCBI Taxonomy" id="84607"/>
    <lineage>
        <taxon>Eukaryota</taxon>
        <taxon>Fungi</taxon>
        <taxon>Dikarya</taxon>
        <taxon>Basidiomycota</taxon>
        <taxon>Agaricomycotina</taxon>
        <taxon>Agaricomycetes</taxon>
        <taxon>Agaricomycetidae</taxon>
        <taxon>Agaricales</taxon>
        <taxon>Agaricineae</taxon>
        <taxon>Strophariaceae</taxon>
        <taxon>Agrocybe</taxon>
    </lineage>
</organism>
<dbReference type="PANTHER" id="PTHR31859">
    <property type="entry name" value="TETRATRICOPEPTIDE REPEAT PROTEIN 39 FAMILY MEMBER"/>
    <property type="match status" value="1"/>
</dbReference>
<feature type="region of interest" description="Disordered" evidence="1">
    <location>
        <begin position="73"/>
        <end position="150"/>
    </location>
</feature>
<gene>
    <name evidence="2" type="ORF">D9613_002385</name>
</gene>
<dbReference type="GO" id="GO:0005829">
    <property type="term" value="C:cytosol"/>
    <property type="evidence" value="ECO:0007669"/>
    <property type="project" value="TreeGrafter"/>
</dbReference>
<dbReference type="GO" id="GO:0005634">
    <property type="term" value="C:nucleus"/>
    <property type="evidence" value="ECO:0007669"/>
    <property type="project" value="TreeGrafter"/>
</dbReference>
<accession>A0A8H4R6L8</accession>
<protein>
    <recommendedName>
        <fullName evidence="4">Tetratricopeptide repeat protein 39B</fullName>
    </recommendedName>
</protein>
<evidence type="ECO:0000313" key="2">
    <source>
        <dbReference type="EMBL" id="KAF4623873.1"/>
    </source>
</evidence>
<dbReference type="PANTHER" id="PTHR31859:SF1">
    <property type="entry name" value="TETRATRICOPEPTIDE REPEAT PROTEIN 39C"/>
    <property type="match status" value="1"/>
</dbReference>
<feature type="compositionally biased region" description="Basic and acidic residues" evidence="1">
    <location>
        <begin position="665"/>
        <end position="675"/>
    </location>
</feature>
<feature type="region of interest" description="Disordered" evidence="1">
    <location>
        <begin position="655"/>
        <end position="675"/>
    </location>
</feature>
<feature type="compositionally biased region" description="Low complexity" evidence="1">
    <location>
        <begin position="121"/>
        <end position="148"/>
    </location>
</feature>
<reference evidence="2 3" key="1">
    <citation type="submission" date="2019-12" db="EMBL/GenBank/DDBJ databases">
        <authorList>
            <person name="Floudas D."/>
            <person name="Bentzer J."/>
            <person name="Ahren D."/>
            <person name="Johansson T."/>
            <person name="Persson P."/>
            <person name="Tunlid A."/>
        </authorList>
    </citation>
    <scope>NUCLEOTIDE SEQUENCE [LARGE SCALE GENOMIC DNA]</scope>
    <source>
        <strain evidence="2 3">CBS 102.39</strain>
    </source>
</reference>
<dbReference type="InterPro" id="IPR019412">
    <property type="entry name" value="IML2/TPR_39"/>
</dbReference>
<dbReference type="AlphaFoldDB" id="A0A8H4R6L8"/>
<sequence>MMLPTPLSSLSTPSTSTQPPSSSAAPPSATRDTPEPITPSSSSASTSTFSASTMGTTAGEDDVSVITAATSVLNTNDNGGGKPAIAVSTDVGGGSTPTQEKEKRVPSYQSPYTSPPPSPFPALVSPTSTSTSTPTTPFTPKTPTTPSSASVLGYDPTTALLDLPGVSYALQAFLSSQMFESEAFLEKEDPRMERMYVATGYGLIQCVKGLMSYEDKDLLAGIQHTKQGNHIASLHRKKQAFLGSRLAGYVVSSVSSALHHDSDASVQWIKSMTDVERHAELTYAESLFEKALLGIVYSGDWLAFIKEALNMRTTISIYRQLHTYIEHMDAIYAKSHPRPADSKSKRHIEDPSIDVHFRSGVLLGVGMSNIILSLMPGKLQTLVELFGYKGDRKLGLDALMRVGGWDIMDEDSDEPAISASEEGVRRSICDMALLIFHLVLSSFTFEGVDIGVADRILKWNLKRYPNGVFFLFGAGRLNLTRSQPARAIAYYTQAMAAQKQYRNLHHISWWEIAIANLALWEVGESLRYWRDLEREATWSKAIYSYGMAVCLLEISKTEEDPEKKKENITEAAKLMERVPGLRQKIAGKSIPLEKFVSRKARKFSGQNNRLCLPALELAYIFQGIAHAPRKVILEKMLKDVVAALKEMGWTDTCLDPAPDSAGASNEKEKENENERGIVKEAKIRKHIEKKRYGKGYWDDYCLAMFLRGVCLRYVAYPDPDAELDPKDEVKDTPLSKEIAERESEASFRAVFEHGPKIELDHHLVYHAHYELGRLLACQIPTCATPSLASEKKDKAKAEFDLVLSGKYLEVGSSGKKGKYSMENALHMRTHAAVDVLLLKEGKDAVGRGKKGRL</sequence>
<keyword evidence="3" id="KW-1185">Reference proteome</keyword>
<name>A0A8H4R6L8_9AGAR</name>
<feature type="compositionally biased region" description="Low complexity" evidence="1">
    <location>
        <begin position="38"/>
        <end position="58"/>
    </location>
</feature>